<evidence type="ECO:0000256" key="5">
    <source>
        <dbReference type="ARBA" id="ARBA00023237"/>
    </source>
</evidence>
<dbReference type="Pfam" id="PF07980">
    <property type="entry name" value="SusD_RagB"/>
    <property type="match status" value="1"/>
</dbReference>
<evidence type="ECO:0000313" key="8">
    <source>
        <dbReference type="Proteomes" id="UP000245627"/>
    </source>
</evidence>
<gene>
    <name evidence="7" type="ORF">DC487_00835</name>
</gene>
<dbReference type="InterPro" id="IPR011990">
    <property type="entry name" value="TPR-like_helical_dom_sf"/>
</dbReference>
<dbReference type="EMBL" id="QDKG01000001">
    <property type="protein sequence ID" value="PVH27134.1"/>
    <property type="molecule type" value="Genomic_DNA"/>
</dbReference>
<dbReference type="AlphaFoldDB" id="A0A2T8HNW4"/>
<dbReference type="PROSITE" id="PS51257">
    <property type="entry name" value="PROKAR_LIPOPROTEIN"/>
    <property type="match status" value="1"/>
</dbReference>
<evidence type="ECO:0000313" key="7">
    <source>
        <dbReference type="EMBL" id="PVH27134.1"/>
    </source>
</evidence>
<dbReference type="InterPro" id="IPR012944">
    <property type="entry name" value="SusD_RagB_dom"/>
</dbReference>
<evidence type="ECO:0000256" key="2">
    <source>
        <dbReference type="ARBA" id="ARBA00006275"/>
    </source>
</evidence>
<dbReference type="OrthoDB" id="9783641at2"/>
<organism evidence="7 8">
    <name type="scientific">Sphingobacterium corticibacter</name>
    <dbReference type="NCBI Taxonomy" id="2171749"/>
    <lineage>
        <taxon>Bacteria</taxon>
        <taxon>Pseudomonadati</taxon>
        <taxon>Bacteroidota</taxon>
        <taxon>Sphingobacteriia</taxon>
        <taxon>Sphingobacteriales</taxon>
        <taxon>Sphingobacteriaceae</taxon>
        <taxon>Sphingobacterium</taxon>
    </lineage>
</organism>
<accession>A0A2T8HNW4</accession>
<dbReference type="Proteomes" id="UP000245627">
    <property type="component" value="Unassembled WGS sequence"/>
</dbReference>
<keyword evidence="8" id="KW-1185">Reference proteome</keyword>
<dbReference type="RefSeq" id="WP_116774055.1">
    <property type="nucleotide sequence ID" value="NZ_QDKG01000001.1"/>
</dbReference>
<reference evidence="7 8" key="1">
    <citation type="submission" date="2018-04" db="EMBL/GenBank/DDBJ databases">
        <title>Sphingobacterium cortibacter sp. nov.</title>
        <authorList>
            <person name="Li Y."/>
        </authorList>
    </citation>
    <scope>NUCLEOTIDE SEQUENCE [LARGE SCALE GENOMIC DNA]</scope>
    <source>
        <strain evidence="7 8">2c-3</strain>
    </source>
</reference>
<evidence type="ECO:0000256" key="4">
    <source>
        <dbReference type="ARBA" id="ARBA00023136"/>
    </source>
</evidence>
<feature type="domain" description="RagB/SusD" evidence="6">
    <location>
        <begin position="258"/>
        <end position="472"/>
    </location>
</feature>
<protein>
    <submittedName>
        <fullName evidence="7">RagB/SusD family nutrient uptake outer membrane protein</fullName>
    </submittedName>
</protein>
<comment type="subcellular location">
    <subcellularLocation>
        <location evidence="1">Cell outer membrane</location>
    </subcellularLocation>
</comment>
<keyword evidence="4" id="KW-0472">Membrane</keyword>
<keyword evidence="3" id="KW-0732">Signal</keyword>
<comment type="caution">
    <text evidence="7">The sequence shown here is derived from an EMBL/GenBank/DDBJ whole genome shotgun (WGS) entry which is preliminary data.</text>
</comment>
<dbReference type="SUPFAM" id="SSF48452">
    <property type="entry name" value="TPR-like"/>
    <property type="match status" value="1"/>
</dbReference>
<evidence type="ECO:0000259" key="6">
    <source>
        <dbReference type="Pfam" id="PF07980"/>
    </source>
</evidence>
<evidence type="ECO:0000256" key="1">
    <source>
        <dbReference type="ARBA" id="ARBA00004442"/>
    </source>
</evidence>
<sequence length="499" mass="55682">MKKNIYSMILAGCIAFGGCTKLDEQLNGQISDTEPGAVNAAALLQGAYISMRSPYQGNGGWWALQQTTSDETIPPTRGGDWDDNGAWRALFLHQWQADHVRIHDVFRNLNAVSYAGTDLLRYNPTPRQAAEARFIRAFAQFSILDGWGQVPYREPGEDILGMPRVRGAEEQMEYLISELNEIMPDLPTGNPQVANQDAARMMLMKVYLNRGAFLNRETPTFDNADMQMVVTLADQIIGRYALASNYFDNFALNNNESPENIFVGANIGGSNSGDIYSLLRTTLHYNMNPSGWNGFATLSDFYDKFEAGDQRRSSAYAGVTNISGMNMGFLIGPQVNAQGEAREDRRGNPLSFTPEVSIIERGNNLEVTGIRVVKYVPDYANIGAGHAENDWVFLRYADVLLMKAEALLRMNQAALALPLVNEVRAQRNATALTTLTIDDMLDELGREFFWESHRRTDLIRFGKYLDAWQEKAASDPRALLFPIPLNQLGNTNLTQNPGY</sequence>
<proteinExistence type="inferred from homology"/>
<name>A0A2T8HNW4_9SPHI</name>
<comment type="similarity">
    <text evidence="2">Belongs to the SusD family.</text>
</comment>
<dbReference type="Gene3D" id="1.25.40.390">
    <property type="match status" value="1"/>
</dbReference>
<keyword evidence="5" id="KW-0998">Cell outer membrane</keyword>
<evidence type="ECO:0000256" key="3">
    <source>
        <dbReference type="ARBA" id="ARBA00022729"/>
    </source>
</evidence>
<dbReference type="GO" id="GO:0009279">
    <property type="term" value="C:cell outer membrane"/>
    <property type="evidence" value="ECO:0007669"/>
    <property type="project" value="UniProtKB-SubCell"/>
</dbReference>